<evidence type="ECO:0000256" key="3">
    <source>
        <dbReference type="ARBA" id="ARBA00022723"/>
    </source>
</evidence>
<keyword evidence="3" id="KW-0479">Metal-binding</keyword>
<dbReference type="InterPro" id="IPR013149">
    <property type="entry name" value="ADH-like_C"/>
</dbReference>
<comment type="caution">
    <text evidence="8">The sequence shown here is derived from an EMBL/GenBank/DDBJ whole genome shotgun (WGS) entry which is preliminary data.</text>
</comment>
<gene>
    <name evidence="8" type="ORF">KB449_29265</name>
</gene>
<dbReference type="Pfam" id="PF00107">
    <property type="entry name" value="ADH_zinc_N"/>
    <property type="match status" value="1"/>
</dbReference>
<evidence type="ECO:0000259" key="7">
    <source>
        <dbReference type="Pfam" id="PF08240"/>
    </source>
</evidence>
<organism evidence="8 9">
    <name type="scientific">Cohnella hashimotonis</name>
    <dbReference type="NCBI Taxonomy" id="2826895"/>
    <lineage>
        <taxon>Bacteria</taxon>
        <taxon>Bacillati</taxon>
        <taxon>Bacillota</taxon>
        <taxon>Bacilli</taxon>
        <taxon>Bacillales</taxon>
        <taxon>Paenibacillaceae</taxon>
        <taxon>Cohnella</taxon>
    </lineage>
</organism>
<evidence type="ECO:0000313" key="8">
    <source>
        <dbReference type="EMBL" id="MDI4649064.1"/>
    </source>
</evidence>
<comment type="cofactor">
    <cofactor evidence="1">
        <name>Zn(2+)</name>
        <dbReference type="ChEBI" id="CHEBI:29105"/>
    </cofactor>
</comment>
<dbReference type="InterPro" id="IPR036291">
    <property type="entry name" value="NAD(P)-bd_dom_sf"/>
</dbReference>
<evidence type="ECO:0000256" key="5">
    <source>
        <dbReference type="ARBA" id="ARBA00023002"/>
    </source>
</evidence>
<dbReference type="Gene3D" id="3.90.180.10">
    <property type="entry name" value="Medium-chain alcohol dehydrogenases, catalytic domain"/>
    <property type="match status" value="1"/>
</dbReference>
<dbReference type="InterPro" id="IPR013154">
    <property type="entry name" value="ADH-like_N"/>
</dbReference>
<evidence type="ECO:0000256" key="4">
    <source>
        <dbReference type="ARBA" id="ARBA00022833"/>
    </source>
</evidence>
<dbReference type="SUPFAM" id="SSF51735">
    <property type="entry name" value="NAD(P)-binding Rossmann-fold domains"/>
    <property type="match status" value="1"/>
</dbReference>
<comment type="similarity">
    <text evidence="2">Belongs to the zinc-containing alcohol dehydrogenase family.</text>
</comment>
<reference evidence="8" key="1">
    <citation type="submission" date="2023-04" db="EMBL/GenBank/DDBJ databases">
        <title>Comparative genomic analysis of Cohnella hashimotonis sp. nov., isolated from the International Space Station.</title>
        <authorList>
            <person name="Venkateswaran K."/>
            <person name="Simpson A."/>
        </authorList>
    </citation>
    <scope>NUCLEOTIDE SEQUENCE</scope>
    <source>
        <strain evidence="8">F6_2S_P_1</strain>
    </source>
</reference>
<sequence>MTTIHAIVFEQENTVGFGTFTLPAMKPDQMLVKTRYTFVSSGTETRVLGGHYGAAGKFPLIPGYAAVGEVVEMGEDVKGYRVGDYLSYNSQNGPAGIHSQWGGQASFHLVGMGDKAIVLPKGADPLDYVASPVAAISLRGVMAAQPQPHECAVVIGQGAIGAFSAGFLASKGCRVIAVDLSESRLQRSYSYGVHACVQAADPDVAERILAYCDGGANIVVEASGSKQGAALAHKLIRRTPNTYRDPNTYYVNPMSGLVNHWPRIVYQANYLDRLSLDPRLDLNSEGVLLLMPGDRGLEDRLNAVEAIRSRLIDPRHYIDRVVSYREAPLSYEQLRLQPDQVFSVVFDWSESGEGLSMNR</sequence>
<protein>
    <submittedName>
        <fullName evidence="8">Zinc-binding dehydrogenase</fullName>
    </submittedName>
</protein>
<dbReference type="InterPro" id="IPR011032">
    <property type="entry name" value="GroES-like_sf"/>
</dbReference>
<keyword evidence="9" id="KW-1185">Reference proteome</keyword>
<proteinExistence type="inferred from homology"/>
<keyword evidence="4" id="KW-0862">Zinc</keyword>
<accession>A0ABT6TQR6</accession>
<dbReference type="EMBL" id="JAGRPV010000001">
    <property type="protein sequence ID" value="MDI4649064.1"/>
    <property type="molecule type" value="Genomic_DNA"/>
</dbReference>
<dbReference type="PANTHER" id="PTHR43350">
    <property type="entry name" value="NAD-DEPENDENT ALCOHOL DEHYDROGENASE"/>
    <property type="match status" value="1"/>
</dbReference>
<evidence type="ECO:0000259" key="6">
    <source>
        <dbReference type="Pfam" id="PF00107"/>
    </source>
</evidence>
<dbReference type="PANTHER" id="PTHR43350:SF19">
    <property type="entry name" value="D-GULOSIDE 3-DEHYDROGENASE"/>
    <property type="match status" value="1"/>
</dbReference>
<name>A0ABT6TQR6_9BACL</name>
<dbReference type="Proteomes" id="UP001161691">
    <property type="component" value="Unassembled WGS sequence"/>
</dbReference>
<evidence type="ECO:0000313" key="9">
    <source>
        <dbReference type="Proteomes" id="UP001161691"/>
    </source>
</evidence>
<evidence type="ECO:0000256" key="2">
    <source>
        <dbReference type="ARBA" id="ARBA00008072"/>
    </source>
</evidence>
<evidence type="ECO:0000256" key="1">
    <source>
        <dbReference type="ARBA" id="ARBA00001947"/>
    </source>
</evidence>
<dbReference type="RefSeq" id="WP_282911729.1">
    <property type="nucleotide sequence ID" value="NZ_JAGRPV010000001.1"/>
</dbReference>
<feature type="domain" description="Alcohol dehydrogenase-like C-terminal" evidence="6">
    <location>
        <begin position="159"/>
        <end position="237"/>
    </location>
</feature>
<dbReference type="Pfam" id="PF08240">
    <property type="entry name" value="ADH_N"/>
    <property type="match status" value="1"/>
</dbReference>
<dbReference type="Gene3D" id="3.40.50.720">
    <property type="entry name" value="NAD(P)-binding Rossmann-like Domain"/>
    <property type="match status" value="1"/>
</dbReference>
<feature type="domain" description="Alcohol dehydrogenase-like N-terminal" evidence="7">
    <location>
        <begin position="26"/>
        <end position="87"/>
    </location>
</feature>
<keyword evidence="5" id="KW-0560">Oxidoreductase</keyword>
<dbReference type="SUPFAM" id="SSF50129">
    <property type="entry name" value="GroES-like"/>
    <property type="match status" value="1"/>
</dbReference>